<dbReference type="InterPro" id="IPR050360">
    <property type="entry name" value="MFS_Sugar_Transporters"/>
</dbReference>
<proteinExistence type="inferred from homology"/>
<dbReference type="FunFam" id="1.20.1250.20:FF:000134">
    <property type="entry name" value="MFS sugar transporter protein"/>
    <property type="match status" value="1"/>
</dbReference>
<feature type="transmembrane region" description="Helical" evidence="8">
    <location>
        <begin position="380"/>
        <end position="405"/>
    </location>
</feature>
<dbReference type="PANTHER" id="PTHR48022:SF13">
    <property type="entry name" value="MAJOR FACILITATOR SUPERFAMILY (MFS) PROFILE DOMAIN-CONTAINING PROTEIN"/>
    <property type="match status" value="1"/>
</dbReference>
<keyword evidence="3 7" id="KW-0813">Transport</keyword>
<evidence type="ECO:0000256" key="8">
    <source>
        <dbReference type="SAM" id="Phobius"/>
    </source>
</evidence>
<evidence type="ECO:0000313" key="11">
    <source>
        <dbReference type="Proteomes" id="UP000256328"/>
    </source>
</evidence>
<evidence type="ECO:0000256" key="1">
    <source>
        <dbReference type="ARBA" id="ARBA00004141"/>
    </source>
</evidence>
<keyword evidence="4 8" id="KW-0812">Transmembrane</keyword>
<dbReference type="Pfam" id="PF00083">
    <property type="entry name" value="Sugar_tr"/>
    <property type="match status" value="1"/>
</dbReference>
<evidence type="ECO:0000256" key="5">
    <source>
        <dbReference type="ARBA" id="ARBA00022989"/>
    </source>
</evidence>
<feature type="transmembrane region" description="Helical" evidence="8">
    <location>
        <begin position="53"/>
        <end position="73"/>
    </location>
</feature>
<dbReference type="InterPro" id="IPR005828">
    <property type="entry name" value="MFS_sugar_transport-like"/>
</dbReference>
<dbReference type="AlphaFoldDB" id="A0A3D8QI97"/>
<evidence type="ECO:0000259" key="9">
    <source>
        <dbReference type="PROSITE" id="PS50850"/>
    </source>
</evidence>
<protein>
    <recommendedName>
        <fullName evidence="9">Major facilitator superfamily (MFS) profile domain-containing protein</fullName>
    </recommendedName>
</protein>
<comment type="similarity">
    <text evidence="2 7">Belongs to the major facilitator superfamily. Sugar transporter (TC 2.A.1.1) family.</text>
</comment>
<feature type="transmembrane region" description="Helical" evidence="8">
    <location>
        <begin position="452"/>
        <end position="470"/>
    </location>
</feature>
<dbReference type="InterPro" id="IPR036259">
    <property type="entry name" value="MFS_trans_sf"/>
</dbReference>
<dbReference type="PROSITE" id="PS00216">
    <property type="entry name" value="SUGAR_TRANSPORT_1"/>
    <property type="match status" value="1"/>
</dbReference>
<keyword evidence="5 8" id="KW-1133">Transmembrane helix</keyword>
<organism evidence="10 11">
    <name type="scientific">Coleophoma crateriformis</name>
    <dbReference type="NCBI Taxonomy" id="565419"/>
    <lineage>
        <taxon>Eukaryota</taxon>
        <taxon>Fungi</taxon>
        <taxon>Dikarya</taxon>
        <taxon>Ascomycota</taxon>
        <taxon>Pezizomycotina</taxon>
        <taxon>Leotiomycetes</taxon>
        <taxon>Helotiales</taxon>
        <taxon>Dermateaceae</taxon>
        <taxon>Coleophoma</taxon>
    </lineage>
</organism>
<dbReference type="PROSITE" id="PS50850">
    <property type="entry name" value="MFS"/>
    <property type="match status" value="1"/>
</dbReference>
<feature type="transmembrane region" description="Helical" evidence="8">
    <location>
        <begin position="222"/>
        <end position="243"/>
    </location>
</feature>
<name>A0A3D8QI97_9HELO</name>
<dbReference type="InterPro" id="IPR003663">
    <property type="entry name" value="Sugar/inositol_transpt"/>
</dbReference>
<comment type="caution">
    <text evidence="10">The sequence shown here is derived from an EMBL/GenBank/DDBJ whole genome shotgun (WGS) entry which is preliminary data.</text>
</comment>
<evidence type="ECO:0000256" key="3">
    <source>
        <dbReference type="ARBA" id="ARBA00022448"/>
    </source>
</evidence>
<reference evidence="10 11" key="1">
    <citation type="journal article" date="2018" name="IMA Fungus">
        <title>IMA Genome-F 9: Draft genome sequence of Annulohypoxylon stygium, Aspergillus mulundensis, Berkeleyomyces basicola (syn. Thielaviopsis basicola), Ceratocystis smalleyi, two Cercospora beticola strains, Coleophoma cylindrospora, Fusarium fracticaudum, Phialophora cf. hyalina, and Morchella septimelata.</title>
        <authorList>
            <person name="Wingfield B.D."/>
            <person name="Bills G.F."/>
            <person name="Dong Y."/>
            <person name="Huang W."/>
            <person name="Nel W.J."/>
            <person name="Swalarsk-Parry B.S."/>
            <person name="Vaghefi N."/>
            <person name="Wilken P.M."/>
            <person name="An Z."/>
            <person name="de Beer Z.W."/>
            <person name="De Vos L."/>
            <person name="Chen L."/>
            <person name="Duong T.A."/>
            <person name="Gao Y."/>
            <person name="Hammerbacher A."/>
            <person name="Kikkert J.R."/>
            <person name="Li Y."/>
            <person name="Li H."/>
            <person name="Li K."/>
            <person name="Li Q."/>
            <person name="Liu X."/>
            <person name="Ma X."/>
            <person name="Naidoo K."/>
            <person name="Pethybridge S.J."/>
            <person name="Sun J."/>
            <person name="Steenkamp E.T."/>
            <person name="van der Nest M.A."/>
            <person name="van Wyk S."/>
            <person name="Wingfield M.J."/>
            <person name="Xiong C."/>
            <person name="Yue Q."/>
            <person name="Zhang X."/>
        </authorList>
    </citation>
    <scope>NUCLEOTIDE SEQUENCE [LARGE SCALE GENOMIC DNA]</scope>
    <source>
        <strain evidence="10 11">BP5796</strain>
    </source>
</reference>
<dbReference type="InterPro" id="IPR005829">
    <property type="entry name" value="Sugar_transporter_CS"/>
</dbReference>
<gene>
    <name evidence="10" type="ORF">BP5796_11458</name>
</gene>
<dbReference type="Gene3D" id="1.20.1250.20">
    <property type="entry name" value="MFS general substrate transporter like domains"/>
    <property type="match status" value="1"/>
</dbReference>
<keyword evidence="6 8" id="KW-0472">Membrane</keyword>
<evidence type="ECO:0000256" key="2">
    <source>
        <dbReference type="ARBA" id="ARBA00010992"/>
    </source>
</evidence>
<feature type="transmembrane region" description="Helical" evidence="8">
    <location>
        <begin position="192"/>
        <end position="210"/>
    </location>
</feature>
<dbReference type="NCBIfam" id="TIGR00879">
    <property type="entry name" value="SP"/>
    <property type="match status" value="1"/>
</dbReference>
<feature type="transmembrane region" description="Helical" evidence="8">
    <location>
        <begin position="130"/>
        <end position="149"/>
    </location>
</feature>
<feature type="transmembrane region" description="Helical" evidence="8">
    <location>
        <begin position="161"/>
        <end position="180"/>
    </location>
</feature>
<evidence type="ECO:0000313" key="10">
    <source>
        <dbReference type="EMBL" id="RDW61566.1"/>
    </source>
</evidence>
<feature type="transmembrane region" description="Helical" evidence="8">
    <location>
        <begin position="482"/>
        <end position="500"/>
    </location>
</feature>
<feature type="transmembrane region" description="Helical" evidence="8">
    <location>
        <begin position="98"/>
        <end position="118"/>
    </location>
</feature>
<evidence type="ECO:0000256" key="7">
    <source>
        <dbReference type="RuleBase" id="RU003346"/>
    </source>
</evidence>
<accession>A0A3D8QI97</accession>
<feature type="transmembrane region" description="Helical" evidence="8">
    <location>
        <begin position="417"/>
        <end position="440"/>
    </location>
</feature>
<evidence type="ECO:0000256" key="6">
    <source>
        <dbReference type="ARBA" id="ARBA00023136"/>
    </source>
</evidence>
<dbReference type="PANTHER" id="PTHR48022">
    <property type="entry name" value="PLASTIDIC GLUCOSE TRANSPORTER 4"/>
    <property type="match status" value="1"/>
</dbReference>
<sequence>MAEEKTVASDNVQHAVSHEPLGEKEPVNTIVVTGNEAFQQALIKEPPKPRSPIAIYLYCCCIIGFFCSTMNGYDGSLLNSLLESKDFLKEYNGATSGIWPGIVTNMYTIGGVCALPFIGPAIDTWGRRAGMFIGSLAVVVGTVIMGTAINHSSIGQFEAGRFFVGYGVAIASAAGPMYVIEVSHPAYRGIVGAFYNTWWFTGSILAAGVTRGTQNLPGHQSWMTTLWFQVLFPGCVCCGCWFLPESPRWLYVNGKADQAKSMIARFHGEGSTESVWVSFQLQEYEEYLELDGSDKRWWDYRALFKNRNTWYRLFCNCIVQAMGQEAGNSVLSYFQAAAFATAGITDEGTQHDLTLGNACQQFFFAMIGATLVDRIGRRPLLMFSNLACCLTWACMCIAASIFASSGQKNVAAGNATLAFQFIFGSVYSIGFTPLQALYPVEVLSFEMRAKGMAFGSLILNIVSLFNNYVWPVVLKRIAWKSFIVFCIWCFCQAIIVFFTIPETKNRTLEELDIIFNSKRPVKTSLEKRKVGVTDAGDVVEYE</sequence>
<dbReference type="OrthoDB" id="6133115at2759"/>
<dbReference type="InterPro" id="IPR020846">
    <property type="entry name" value="MFS_dom"/>
</dbReference>
<evidence type="ECO:0000256" key="4">
    <source>
        <dbReference type="ARBA" id="ARBA00022692"/>
    </source>
</evidence>
<keyword evidence="11" id="KW-1185">Reference proteome</keyword>
<comment type="subcellular location">
    <subcellularLocation>
        <location evidence="1">Membrane</location>
        <topology evidence="1">Multi-pass membrane protein</topology>
    </subcellularLocation>
</comment>
<dbReference type="Proteomes" id="UP000256328">
    <property type="component" value="Unassembled WGS sequence"/>
</dbReference>
<dbReference type="EMBL" id="PDLN01000018">
    <property type="protein sequence ID" value="RDW61566.1"/>
    <property type="molecule type" value="Genomic_DNA"/>
</dbReference>
<dbReference type="GO" id="GO:0016020">
    <property type="term" value="C:membrane"/>
    <property type="evidence" value="ECO:0007669"/>
    <property type="project" value="UniProtKB-SubCell"/>
</dbReference>
<dbReference type="GO" id="GO:0005351">
    <property type="term" value="F:carbohydrate:proton symporter activity"/>
    <property type="evidence" value="ECO:0007669"/>
    <property type="project" value="TreeGrafter"/>
</dbReference>
<dbReference type="SUPFAM" id="SSF103473">
    <property type="entry name" value="MFS general substrate transporter"/>
    <property type="match status" value="1"/>
</dbReference>
<feature type="domain" description="Major facilitator superfamily (MFS) profile" evidence="9">
    <location>
        <begin position="60"/>
        <end position="504"/>
    </location>
</feature>